<dbReference type="Proteomes" id="UP000293719">
    <property type="component" value="Chromosome"/>
</dbReference>
<sequence length="100" mass="10854">MARQTHPQIVTANDLFEGDVIYLTASGDWSRDHGDAAVAHDGEEAERLLGIANAQPGRIVGAYLADVTIGPDGRPQPVHFREAFRTRGPSNYFHGKQAEA</sequence>
<evidence type="ECO:0000313" key="2">
    <source>
        <dbReference type="Proteomes" id="UP000293719"/>
    </source>
</evidence>
<dbReference type="Pfam" id="PF11011">
    <property type="entry name" value="DUF2849"/>
    <property type="match status" value="1"/>
</dbReference>
<name>A0A4P6UZQ5_9HYPH</name>
<dbReference type="EMBL" id="CP036532">
    <property type="protein sequence ID" value="QBK30013.1"/>
    <property type="molecule type" value="Genomic_DNA"/>
</dbReference>
<dbReference type="KEGG" id="rpod:E0E05_05000"/>
<reference evidence="1 2" key="1">
    <citation type="journal article" date="2017" name="Int. J. Syst. Evol. Microbiol.">
        <title>Roseitalea porphyridii gen. nov., sp. nov., isolated from a red alga, and reclassification of Hoeflea suaedae Chung et al. 2013 as Pseudohoeflea suaedae gen. nov., comb. nov.</title>
        <authorList>
            <person name="Hyeon J.W."/>
            <person name="Jeong S.E."/>
            <person name="Baek K."/>
            <person name="Jeon C.O."/>
        </authorList>
    </citation>
    <scope>NUCLEOTIDE SEQUENCE [LARGE SCALE GENOMIC DNA]</scope>
    <source>
        <strain evidence="1 2">MA7-20</strain>
    </source>
</reference>
<organism evidence="1 2">
    <name type="scientific">Roseitalea porphyridii</name>
    <dbReference type="NCBI Taxonomy" id="1852022"/>
    <lineage>
        <taxon>Bacteria</taxon>
        <taxon>Pseudomonadati</taxon>
        <taxon>Pseudomonadota</taxon>
        <taxon>Alphaproteobacteria</taxon>
        <taxon>Hyphomicrobiales</taxon>
        <taxon>Ahrensiaceae</taxon>
        <taxon>Roseitalea</taxon>
    </lineage>
</organism>
<protein>
    <submittedName>
        <fullName evidence="1">DUF2849 domain-containing protein</fullName>
    </submittedName>
</protein>
<gene>
    <name evidence="1" type="ORF">E0E05_05000</name>
</gene>
<dbReference type="InterPro" id="IPR021270">
    <property type="entry name" value="DUF2849"/>
</dbReference>
<dbReference type="AlphaFoldDB" id="A0A4P6UZQ5"/>
<keyword evidence="2" id="KW-1185">Reference proteome</keyword>
<evidence type="ECO:0000313" key="1">
    <source>
        <dbReference type="EMBL" id="QBK30013.1"/>
    </source>
</evidence>
<dbReference type="OrthoDB" id="5738806at2"/>
<dbReference type="GeneID" id="90766647"/>
<dbReference type="RefSeq" id="WP_131615718.1">
    <property type="nucleotide sequence ID" value="NZ_CP036532.1"/>
</dbReference>
<accession>A0A4P6UZQ5</accession>
<proteinExistence type="predicted"/>